<dbReference type="InterPro" id="IPR013149">
    <property type="entry name" value="ADH-like_C"/>
</dbReference>
<keyword evidence="5" id="KW-0520">NAD</keyword>
<dbReference type="KEGG" id="nsl:BOX37_14300"/>
<dbReference type="Gene3D" id="3.90.180.10">
    <property type="entry name" value="Medium-chain alcohol dehydrogenases, catalytic domain"/>
    <property type="match status" value="1"/>
</dbReference>
<evidence type="ECO:0000256" key="4">
    <source>
        <dbReference type="ARBA" id="ARBA00023002"/>
    </source>
</evidence>
<dbReference type="PROSITE" id="PS00059">
    <property type="entry name" value="ADH_ZINC"/>
    <property type="match status" value="1"/>
</dbReference>
<dbReference type="AlphaFoldDB" id="A0A1J0VSA6"/>
<comment type="similarity">
    <text evidence="1 6">Belongs to the zinc-containing alcohol dehydrogenase family.</text>
</comment>
<dbReference type="Gene3D" id="3.40.50.720">
    <property type="entry name" value="NAD(P)-binding Rossmann-like Domain"/>
    <property type="match status" value="1"/>
</dbReference>
<dbReference type="InterPro" id="IPR011032">
    <property type="entry name" value="GroES-like_sf"/>
</dbReference>
<dbReference type="InterPro" id="IPR036291">
    <property type="entry name" value="NAD(P)-bd_dom_sf"/>
</dbReference>
<dbReference type="OrthoDB" id="334894at2"/>
<evidence type="ECO:0000256" key="5">
    <source>
        <dbReference type="ARBA" id="ARBA00023027"/>
    </source>
</evidence>
<dbReference type="GO" id="GO:0051903">
    <property type="term" value="F:S-(hydroxymethyl)glutathione dehydrogenase [NAD(P)+] activity"/>
    <property type="evidence" value="ECO:0007669"/>
    <property type="project" value="TreeGrafter"/>
</dbReference>
<dbReference type="InterPro" id="IPR013154">
    <property type="entry name" value="ADH-like_N"/>
</dbReference>
<keyword evidence="2 6" id="KW-0479">Metal-binding</keyword>
<evidence type="ECO:0000259" key="8">
    <source>
        <dbReference type="Pfam" id="PF08240"/>
    </source>
</evidence>
<dbReference type="SUPFAM" id="SSF50129">
    <property type="entry name" value="GroES-like"/>
    <property type="match status" value="2"/>
</dbReference>
<evidence type="ECO:0000256" key="3">
    <source>
        <dbReference type="ARBA" id="ARBA00022833"/>
    </source>
</evidence>
<protein>
    <submittedName>
        <fullName evidence="9">Alcohol dehydrogenase</fullName>
    </submittedName>
</protein>
<proteinExistence type="inferred from homology"/>
<reference evidence="9" key="1">
    <citation type="submission" date="2016-11" db="EMBL/GenBank/DDBJ databases">
        <authorList>
            <person name="Jaros S."/>
            <person name="Januszkiewicz K."/>
            <person name="Wedrychowicz H."/>
        </authorList>
    </citation>
    <scope>NUCLEOTIDE SEQUENCE [LARGE SCALE GENOMIC DNA]</scope>
    <source>
        <strain evidence="9">Y48</strain>
    </source>
</reference>
<evidence type="ECO:0000259" key="7">
    <source>
        <dbReference type="Pfam" id="PF00107"/>
    </source>
</evidence>
<dbReference type="Pfam" id="PF00107">
    <property type="entry name" value="ADH_zinc_N"/>
    <property type="match status" value="1"/>
</dbReference>
<sequence>MRIRGAVLDDADRPRPFASSRPLGVYDLELDEPGPTEVLVRIEAAGVCHSDLSVVDGSRSRPLPMLLGHEAAGIVVALGGQVDELAVGDRVVMSFLPRCERCAACARGGRLPCTEGTRANTAGELLHHPGRLTRAGTPVRHHLGVSGFATHAVIDQASLVAVGADVPPEVAALFGCAVLTGGGAVLNVAAPGPADDLMVVGLGGVGMAALLTANAIGLRRIVAVDRLPAKLTAARELGATEVYTPEQVAAEGIRACYVLECAGHPAAFGTAFAATAPGGTTITVGLPAPTATVALSPLTLTAEARTVVGSYLGSSVPARDIPRYEQMWRSGRLPVEKLISARIGLDDLNEAMDRLADGTAVRQVIMFGAETADR</sequence>
<evidence type="ECO:0000256" key="2">
    <source>
        <dbReference type="ARBA" id="ARBA00022723"/>
    </source>
</evidence>
<evidence type="ECO:0000256" key="1">
    <source>
        <dbReference type="ARBA" id="ARBA00008072"/>
    </source>
</evidence>
<keyword evidence="10" id="KW-1185">Reference proteome</keyword>
<dbReference type="Proteomes" id="UP000183810">
    <property type="component" value="Chromosome"/>
</dbReference>
<evidence type="ECO:0000313" key="10">
    <source>
        <dbReference type="Proteomes" id="UP000183810"/>
    </source>
</evidence>
<dbReference type="GO" id="GO:0046294">
    <property type="term" value="P:formaldehyde catabolic process"/>
    <property type="evidence" value="ECO:0007669"/>
    <property type="project" value="TreeGrafter"/>
</dbReference>
<dbReference type="PANTHER" id="PTHR43880">
    <property type="entry name" value="ALCOHOL DEHYDROGENASE"/>
    <property type="match status" value="1"/>
</dbReference>
<keyword evidence="3 6" id="KW-0862">Zinc</keyword>
<dbReference type="SUPFAM" id="SSF51735">
    <property type="entry name" value="NAD(P)-binding Rossmann-fold domains"/>
    <property type="match status" value="1"/>
</dbReference>
<dbReference type="GO" id="GO:0008270">
    <property type="term" value="F:zinc ion binding"/>
    <property type="evidence" value="ECO:0007669"/>
    <property type="project" value="InterPro"/>
</dbReference>
<accession>A0A1J0VSA6</accession>
<evidence type="ECO:0000313" key="9">
    <source>
        <dbReference type="EMBL" id="APE34923.1"/>
    </source>
</evidence>
<dbReference type="PANTHER" id="PTHR43880:SF12">
    <property type="entry name" value="ALCOHOL DEHYDROGENASE CLASS-3"/>
    <property type="match status" value="1"/>
</dbReference>
<gene>
    <name evidence="9" type="ORF">BOX37_14300</name>
</gene>
<dbReference type="Pfam" id="PF08240">
    <property type="entry name" value="ADH_N"/>
    <property type="match status" value="1"/>
</dbReference>
<dbReference type="InterPro" id="IPR002328">
    <property type="entry name" value="ADH_Zn_CS"/>
</dbReference>
<dbReference type="EMBL" id="CP018082">
    <property type="protein sequence ID" value="APE34923.1"/>
    <property type="molecule type" value="Genomic_DNA"/>
</dbReference>
<dbReference type="GO" id="GO:0005829">
    <property type="term" value="C:cytosol"/>
    <property type="evidence" value="ECO:0007669"/>
    <property type="project" value="TreeGrafter"/>
</dbReference>
<comment type="cofactor">
    <cofactor evidence="6">
        <name>Zn(2+)</name>
        <dbReference type="ChEBI" id="CHEBI:29105"/>
    </cofactor>
</comment>
<name>A0A1J0VSA6_9NOCA</name>
<feature type="domain" description="Alcohol dehydrogenase-like N-terminal" evidence="8">
    <location>
        <begin position="34"/>
        <end position="161"/>
    </location>
</feature>
<feature type="domain" description="Alcohol dehydrogenase-like C-terminal" evidence="7">
    <location>
        <begin position="204"/>
        <end position="318"/>
    </location>
</feature>
<dbReference type="RefSeq" id="WP_071928109.1">
    <property type="nucleotide sequence ID" value="NZ_CP018082.1"/>
</dbReference>
<keyword evidence="4" id="KW-0560">Oxidoreductase</keyword>
<organism evidence="9 10">
    <name type="scientific">Nocardia mangyaensis</name>
    <dbReference type="NCBI Taxonomy" id="2213200"/>
    <lineage>
        <taxon>Bacteria</taxon>
        <taxon>Bacillati</taxon>
        <taxon>Actinomycetota</taxon>
        <taxon>Actinomycetes</taxon>
        <taxon>Mycobacteriales</taxon>
        <taxon>Nocardiaceae</taxon>
        <taxon>Nocardia</taxon>
    </lineage>
</organism>
<evidence type="ECO:0000256" key="6">
    <source>
        <dbReference type="RuleBase" id="RU361277"/>
    </source>
</evidence>